<dbReference type="PATRIC" id="fig|1265861.3.peg.711"/>
<comment type="similarity">
    <text evidence="1">Belongs to the ABC transporter superfamily.</text>
</comment>
<evidence type="ECO:0000313" key="4">
    <source>
        <dbReference type="EMBL" id="EUJ41370.1"/>
    </source>
</evidence>
<reference evidence="4 5" key="1">
    <citation type="submission" date="2012-12" db="EMBL/GenBank/DDBJ databases">
        <title>Novel taxa of Listeriaceae from agricultural environments in the United States.</title>
        <authorList>
            <person name="den Bakker H.C."/>
            <person name="Allred A."/>
            <person name="Warchocki S."/>
            <person name="Wright E.M."/>
            <person name="Burrell A."/>
            <person name="Nightingale K.K."/>
            <person name="Kephart D."/>
            <person name="Wiedmann M."/>
        </authorList>
    </citation>
    <scope>NUCLEOTIDE SEQUENCE [LARGE SCALE GENOMIC DNA]</scope>
    <source>
        <strain evidence="4 5">FSL F6-1037</strain>
    </source>
</reference>
<dbReference type="GO" id="GO:0005524">
    <property type="term" value="F:ATP binding"/>
    <property type="evidence" value="ECO:0007669"/>
    <property type="project" value="UniProtKB-KW"/>
</dbReference>
<keyword evidence="2" id="KW-0813">Transport</keyword>
<dbReference type="PANTHER" id="PTHR42734">
    <property type="entry name" value="METAL TRANSPORT SYSTEM ATP-BINDING PROTEIN TM_0124-RELATED"/>
    <property type="match status" value="1"/>
</dbReference>
<evidence type="ECO:0000256" key="2">
    <source>
        <dbReference type="ARBA" id="ARBA00022448"/>
    </source>
</evidence>
<dbReference type="AlphaFoldDB" id="W7CXD4"/>
<dbReference type="SUPFAM" id="SSF52540">
    <property type="entry name" value="P-loop containing nucleoside triphosphate hydrolases"/>
    <property type="match status" value="1"/>
</dbReference>
<dbReference type="EMBL" id="AODH01000012">
    <property type="protein sequence ID" value="EUJ41370.1"/>
    <property type="molecule type" value="Genomic_DNA"/>
</dbReference>
<keyword evidence="4" id="KW-0547">Nucleotide-binding</keyword>
<name>W7CXD4_9LIST</name>
<dbReference type="InterPro" id="IPR017871">
    <property type="entry name" value="ABC_transporter-like_CS"/>
</dbReference>
<protein>
    <submittedName>
        <fullName evidence="4">Manganese ABC transporter ATP-binding protein</fullName>
    </submittedName>
</protein>
<dbReference type="Proteomes" id="UP000019243">
    <property type="component" value="Unassembled WGS sequence"/>
</dbReference>
<dbReference type="PROSITE" id="PS50893">
    <property type="entry name" value="ABC_TRANSPORTER_2"/>
    <property type="match status" value="1"/>
</dbReference>
<feature type="domain" description="ABC transporter" evidence="3">
    <location>
        <begin position="2"/>
        <end position="193"/>
    </location>
</feature>
<dbReference type="GO" id="GO:0016887">
    <property type="term" value="F:ATP hydrolysis activity"/>
    <property type="evidence" value="ECO:0007669"/>
    <property type="project" value="InterPro"/>
</dbReference>
<dbReference type="PROSITE" id="PS00211">
    <property type="entry name" value="ABC_TRANSPORTER_1"/>
    <property type="match status" value="1"/>
</dbReference>
<comment type="caution">
    <text evidence="4">The sequence shown here is derived from an EMBL/GenBank/DDBJ whole genome shotgun (WGS) entry which is preliminary data.</text>
</comment>
<keyword evidence="4" id="KW-0067">ATP-binding</keyword>
<dbReference type="PANTHER" id="PTHR42734:SF5">
    <property type="entry name" value="IRON TRANSPORT SYSTEM ATP-BINDING PROTEIN HI_0361-RELATED"/>
    <property type="match status" value="1"/>
</dbReference>
<dbReference type="InterPro" id="IPR050153">
    <property type="entry name" value="Metal_Ion_Import_ABC"/>
</dbReference>
<dbReference type="Gene3D" id="3.40.50.300">
    <property type="entry name" value="P-loop containing nucleotide triphosphate hydrolases"/>
    <property type="match status" value="1"/>
</dbReference>
<evidence type="ECO:0000313" key="5">
    <source>
        <dbReference type="Proteomes" id="UP000019243"/>
    </source>
</evidence>
<keyword evidence="5" id="KW-1185">Reference proteome</keyword>
<dbReference type="STRING" id="1265861.BCAMP_03650"/>
<organism evidence="4 5">
    <name type="scientific">Brochothrix campestris FSL F6-1037</name>
    <dbReference type="NCBI Taxonomy" id="1265861"/>
    <lineage>
        <taxon>Bacteria</taxon>
        <taxon>Bacillati</taxon>
        <taxon>Bacillota</taxon>
        <taxon>Bacilli</taxon>
        <taxon>Bacillales</taxon>
        <taxon>Listeriaceae</taxon>
        <taxon>Brochothrix</taxon>
    </lineage>
</organism>
<accession>W7CXD4</accession>
<evidence type="ECO:0000256" key="1">
    <source>
        <dbReference type="ARBA" id="ARBA00005417"/>
    </source>
</evidence>
<evidence type="ECO:0000259" key="3">
    <source>
        <dbReference type="PROSITE" id="PS50893"/>
    </source>
</evidence>
<dbReference type="InterPro" id="IPR003439">
    <property type="entry name" value="ABC_transporter-like_ATP-bd"/>
</dbReference>
<dbReference type="Pfam" id="PF00005">
    <property type="entry name" value="ABC_tran"/>
    <property type="match status" value="1"/>
</dbReference>
<dbReference type="InterPro" id="IPR027417">
    <property type="entry name" value="P-loop_NTPase"/>
</dbReference>
<proteinExistence type="inferred from homology"/>
<gene>
    <name evidence="4" type="ORF">BCAMP_03650</name>
</gene>
<sequence length="195" mass="21669">MVRGNQLFLKALVGLVPSDGVITYDDFDAKMAYVPQRQAIDLSYPITVFDMVLMGTYPSLGLFQRPGKKERAAVKKSLVAVEMENYAQRQISALSGGQLQRVVIARALVQEANVYLLDEPFAGVDIVSEKIIMHRIHSLQQQGHTVIIVHHDLTKVQEYFEDVLLLNKTTAIHGKVADVFTSETIAQAYGIAINL</sequence>